<gene>
    <name evidence="3" type="ORF">Pfra01_003002000</name>
</gene>
<name>A0A9W7DBR8_9STRA</name>
<feature type="compositionally biased region" description="Polar residues" evidence="1">
    <location>
        <begin position="220"/>
        <end position="236"/>
    </location>
</feature>
<dbReference type="OrthoDB" id="120988at2759"/>
<dbReference type="Proteomes" id="UP001165121">
    <property type="component" value="Unassembled WGS sequence"/>
</dbReference>
<feature type="compositionally biased region" description="Basic residues" evidence="1">
    <location>
        <begin position="249"/>
        <end position="266"/>
    </location>
</feature>
<feature type="domain" description="Retroviral polymerase SH3-like" evidence="2">
    <location>
        <begin position="54"/>
        <end position="115"/>
    </location>
</feature>
<dbReference type="AlphaFoldDB" id="A0A9W7DBR8"/>
<accession>A0A9W7DBR8</accession>
<evidence type="ECO:0000313" key="4">
    <source>
        <dbReference type="Proteomes" id="UP001165121"/>
    </source>
</evidence>
<evidence type="ECO:0000256" key="1">
    <source>
        <dbReference type="SAM" id="MobiDB-lite"/>
    </source>
</evidence>
<dbReference type="InterPro" id="IPR057670">
    <property type="entry name" value="SH3_retrovirus"/>
</dbReference>
<proteinExistence type="predicted"/>
<feature type="region of interest" description="Disordered" evidence="1">
    <location>
        <begin position="168"/>
        <end position="268"/>
    </location>
</feature>
<keyword evidence="4" id="KW-1185">Reference proteome</keyword>
<reference evidence="3" key="1">
    <citation type="submission" date="2023-04" db="EMBL/GenBank/DDBJ databases">
        <title>Phytophthora fragariaefolia NBRC 109709.</title>
        <authorList>
            <person name="Ichikawa N."/>
            <person name="Sato H."/>
            <person name="Tonouchi N."/>
        </authorList>
    </citation>
    <scope>NUCLEOTIDE SEQUENCE</scope>
    <source>
        <strain evidence="3">NBRC 109709</strain>
    </source>
</reference>
<protein>
    <submittedName>
        <fullName evidence="3">Unnamed protein product</fullName>
    </submittedName>
</protein>
<evidence type="ECO:0000259" key="2">
    <source>
        <dbReference type="Pfam" id="PF25597"/>
    </source>
</evidence>
<dbReference type="Pfam" id="PF25597">
    <property type="entry name" value="SH3_retrovirus"/>
    <property type="match status" value="1"/>
</dbReference>
<dbReference type="EMBL" id="BSXT01018981">
    <property type="protein sequence ID" value="GMG17123.1"/>
    <property type="molecule type" value="Genomic_DNA"/>
</dbReference>
<sequence length="319" mass="35285">MHAANLLTALWPEVLRYVVEVDILSPTKALSGMTPTEKLTGKKPSISQLKVCGCVGYVFIPKEVRKNKLSAKAEPAIFLGFPRNGHGFRLLHLRTGKIVDARVVKFREDVTFERTYINALLKGRQHYYPMIPFIPPPVEYVAEPHVCEHACETMNKAVNETADAACGRKESHTIEAQTQTHESRPSVREQASNDSVGADEKPTNKESSNNSGCDGAAGSATPTPTRNQLKTRSGISTAEPIPQGPQPRRSSKRERGLRRSKRKREANRRLSDYIMATIVSLDALTGHPGTPDIALSSPQRDKWWTAMKLEIEAHSINGT</sequence>
<comment type="caution">
    <text evidence="3">The sequence shown here is derived from an EMBL/GenBank/DDBJ whole genome shotgun (WGS) entry which is preliminary data.</text>
</comment>
<organism evidence="3 4">
    <name type="scientific">Phytophthora fragariaefolia</name>
    <dbReference type="NCBI Taxonomy" id="1490495"/>
    <lineage>
        <taxon>Eukaryota</taxon>
        <taxon>Sar</taxon>
        <taxon>Stramenopiles</taxon>
        <taxon>Oomycota</taxon>
        <taxon>Peronosporomycetes</taxon>
        <taxon>Peronosporales</taxon>
        <taxon>Peronosporaceae</taxon>
        <taxon>Phytophthora</taxon>
    </lineage>
</organism>
<evidence type="ECO:0000313" key="3">
    <source>
        <dbReference type="EMBL" id="GMG17123.1"/>
    </source>
</evidence>